<dbReference type="GO" id="GO:0006629">
    <property type="term" value="P:lipid metabolic process"/>
    <property type="evidence" value="ECO:0007669"/>
    <property type="project" value="InterPro"/>
</dbReference>
<name>A0AA38CSX3_9MICO</name>
<dbReference type="AlphaFoldDB" id="A0AA38CSX3"/>
<dbReference type="PROSITE" id="PS50007">
    <property type="entry name" value="PIPLC_X_DOMAIN"/>
    <property type="match status" value="1"/>
</dbReference>
<dbReference type="Gene3D" id="3.20.20.190">
    <property type="entry name" value="Phosphatidylinositol (PI) phosphodiesterase"/>
    <property type="match status" value="1"/>
</dbReference>
<proteinExistence type="predicted"/>
<protein>
    <recommendedName>
        <fullName evidence="1">GP-PDE domain-containing protein</fullName>
    </recommendedName>
</protein>
<evidence type="ECO:0000259" key="1">
    <source>
        <dbReference type="PROSITE" id="PS51704"/>
    </source>
</evidence>
<organism evidence="2 3">
    <name type="scientific">Litorihabitans aurantiacus</name>
    <dbReference type="NCBI Taxonomy" id="1930061"/>
    <lineage>
        <taxon>Bacteria</taxon>
        <taxon>Bacillati</taxon>
        <taxon>Actinomycetota</taxon>
        <taxon>Actinomycetes</taxon>
        <taxon>Micrococcales</taxon>
        <taxon>Beutenbergiaceae</taxon>
        <taxon>Litorihabitans</taxon>
    </lineage>
</organism>
<dbReference type="PANTHER" id="PTHR43805">
    <property type="entry name" value="GLYCEROPHOSPHORYL DIESTER PHOSPHODIESTERASE"/>
    <property type="match status" value="1"/>
</dbReference>
<dbReference type="PROSITE" id="PS51704">
    <property type="entry name" value="GP_PDE"/>
    <property type="match status" value="1"/>
</dbReference>
<dbReference type="InterPro" id="IPR030395">
    <property type="entry name" value="GP_PDE_dom"/>
</dbReference>
<sequence>MTHSMYRIGCPVVLAHRGGMGSAPENTRAAVAQMLATGVRTLETDVRETSDGVAVLAHDETLQRRFGDPRPVSEVTWWELDLMRDVDDQPALRLVDLLAEFPDVGINIDVKSDGAVTPTLRAVREAGAAARVCLTSFSSERLDVMARLTRGRTALGAGAADVARLVARARGLTELPGADAVGRAWGRGAGGRRRRCVAARCRSRSSTAGCGW</sequence>
<dbReference type="EMBL" id="BSUM01000001">
    <property type="protein sequence ID" value="GMA31944.1"/>
    <property type="molecule type" value="Genomic_DNA"/>
</dbReference>
<reference evidence="2" key="1">
    <citation type="journal article" date="2014" name="Int. J. Syst. Evol. Microbiol.">
        <title>Complete genome sequence of Corynebacterium casei LMG S-19264T (=DSM 44701T), isolated from a smear-ripened cheese.</title>
        <authorList>
            <consortium name="US DOE Joint Genome Institute (JGI-PGF)"/>
            <person name="Walter F."/>
            <person name="Albersmeier A."/>
            <person name="Kalinowski J."/>
            <person name="Ruckert C."/>
        </authorList>
    </citation>
    <scope>NUCLEOTIDE SEQUENCE</scope>
    <source>
        <strain evidence="2">NBRC 112290</strain>
    </source>
</reference>
<dbReference type="GO" id="GO:0008081">
    <property type="term" value="F:phosphoric diester hydrolase activity"/>
    <property type="evidence" value="ECO:0007669"/>
    <property type="project" value="InterPro"/>
</dbReference>
<accession>A0AA38CSX3</accession>
<dbReference type="RefSeq" id="WP_284250675.1">
    <property type="nucleotide sequence ID" value="NZ_BSUM01000001.1"/>
</dbReference>
<reference evidence="2" key="2">
    <citation type="submission" date="2023-02" db="EMBL/GenBank/DDBJ databases">
        <authorList>
            <person name="Sun Q."/>
            <person name="Mori K."/>
        </authorList>
    </citation>
    <scope>NUCLEOTIDE SEQUENCE</scope>
    <source>
        <strain evidence="2">NBRC 112290</strain>
    </source>
</reference>
<feature type="domain" description="GP-PDE" evidence="1">
    <location>
        <begin position="11"/>
        <end position="212"/>
    </location>
</feature>
<dbReference type="Pfam" id="PF03009">
    <property type="entry name" value="GDPD"/>
    <property type="match status" value="1"/>
</dbReference>
<evidence type="ECO:0000313" key="2">
    <source>
        <dbReference type="EMBL" id="GMA31944.1"/>
    </source>
</evidence>
<dbReference type="InterPro" id="IPR017946">
    <property type="entry name" value="PLC-like_Pdiesterase_TIM-brl"/>
</dbReference>
<evidence type="ECO:0000313" key="3">
    <source>
        <dbReference type="Proteomes" id="UP001157161"/>
    </source>
</evidence>
<keyword evidence="3" id="KW-1185">Reference proteome</keyword>
<dbReference type="SUPFAM" id="SSF51695">
    <property type="entry name" value="PLC-like phosphodiesterases"/>
    <property type="match status" value="1"/>
</dbReference>
<dbReference type="PANTHER" id="PTHR43805:SF1">
    <property type="entry name" value="GP-PDE DOMAIN-CONTAINING PROTEIN"/>
    <property type="match status" value="1"/>
</dbReference>
<dbReference type="Proteomes" id="UP001157161">
    <property type="component" value="Unassembled WGS sequence"/>
</dbReference>
<gene>
    <name evidence="2" type="ORF">GCM10025875_19360</name>
</gene>
<comment type="caution">
    <text evidence="2">The sequence shown here is derived from an EMBL/GenBank/DDBJ whole genome shotgun (WGS) entry which is preliminary data.</text>
</comment>